<keyword evidence="2" id="KW-0378">Hydrolase</keyword>
<dbReference type="AlphaFoldDB" id="A0A3E2BJ94"/>
<organism evidence="3">
    <name type="scientific">Candidatus Saccharicenans subterraneus</name>
    <dbReference type="NCBI Taxonomy" id="2508984"/>
    <lineage>
        <taxon>Bacteria</taxon>
        <taxon>Candidatus Aminicenantota</taxon>
        <taxon>Candidatus Aminicenantia</taxon>
        <taxon>Candidatus Aminicenantales</taxon>
        <taxon>Candidatus Saccharicenantaceae</taxon>
        <taxon>Candidatus Saccharicenans</taxon>
    </lineage>
</organism>
<protein>
    <submittedName>
        <fullName evidence="3">Dipeptidyl-peptidase III</fullName>
    </submittedName>
</protein>
<evidence type="ECO:0000256" key="2">
    <source>
        <dbReference type="ARBA" id="ARBA00022801"/>
    </source>
</evidence>
<dbReference type="Proteomes" id="UP000257323">
    <property type="component" value="Unassembled WGS sequence"/>
</dbReference>
<sequence length="697" mass="80011">MEFISLKKEIPKMKKIVGLVLIGLIGLYTAGCKKGAEKAKETAAKAEAKQAFKWQVDQFADIRILRYQVPGFEELTPRQKELIYYLSEAALWGRDIIFDQNYRHNLKIRKTLDAIVEGYQGDRTTPAWEKFMVYTKRVWFSNGIHHHYSTDKFMPEFSPEYFESLVRGSQGVKFPLEPGQSLDELIAFLKPIIFDPTVDAKKVSQDPSRDLVTNSAVNFYEGVTQKEAEEFYARLINKNDPTPISYGLNSRLVKRDGKIFEEVYRVGGKYGPAIEKIVYWLEKAAAVAENDLQRQVIEKLIDYYRTGDLKKWDEYSILWVKDTESAVDFINGFIEVYNDPLGMKATWEALVNFKNPEATKRVDVISANAQWFEDNSPIDPRFKREKATGVSAKVITAAILGGDCYPSTPIGINLPNPNWIRRMYGSKSVTLENITYAYDQSSLDSPFGPEFTYNEEILERIKKYGSLAGNVHTDLHECLGHGSGKLLPGVKSEDLKNYHSPIEEARADLFALYFIMDPKLVELGVLPNEEAARAEYDVQIRNGLMTQLVRIEPGKTIEQAHMRARALVSHWVYEKGKPENVISRVTRDGKTYFVINDYQKLRRLYGELLKEIQRITSEGDYRAARDLVETYGVKVDQELHKEVLERYRKLNLAPYAGFMNPVYEPVVENGKIVDVKISYPEDYVQQMLYYGKKYSVL</sequence>
<dbReference type="Gene3D" id="3.30.540.30">
    <property type="match status" value="2"/>
</dbReference>
<dbReference type="PANTHER" id="PTHR23422">
    <property type="entry name" value="DIPEPTIDYL PEPTIDASE III-RELATED"/>
    <property type="match status" value="1"/>
</dbReference>
<dbReference type="Pfam" id="PF03571">
    <property type="entry name" value="Peptidase_M49"/>
    <property type="match status" value="2"/>
</dbReference>
<gene>
    <name evidence="3" type="ORF">OP8BY_2461</name>
</gene>
<keyword evidence="1" id="KW-0479">Metal-binding</keyword>
<evidence type="ECO:0000256" key="1">
    <source>
        <dbReference type="ARBA" id="ARBA00022723"/>
    </source>
</evidence>
<name>A0A3E2BJ94_9BACT</name>
<comment type="caution">
    <text evidence="3">The sequence shown here is derived from an EMBL/GenBank/DDBJ whole genome shotgun (WGS) entry which is preliminary data.</text>
</comment>
<dbReference type="GO" id="GO:0016787">
    <property type="term" value="F:hydrolase activity"/>
    <property type="evidence" value="ECO:0007669"/>
    <property type="project" value="UniProtKB-KW"/>
</dbReference>
<accession>A0A3E2BJ94</accession>
<reference evidence="3" key="1">
    <citation type="submission" date="2018-08" db="EMBL/GenBank/DDBJ databases">
        <title>Genome analysis of the thermophilic bacterium of the candidate phylum Aminicenantes from deep subsurface aquifer revealed its physiology and ecological role.</title>
        <authorList>
            <person name="Kadnikov V.V."/>
            <person name="Mardanov A.V."/>
            <person name="Beletsky A.V."/>
            <person name="Karnachuk O.V."/>
            <person name="Ravin N.V."/>
        </authorList>
    </citation>
    <scope>NUCLEOTIDE SEQUENCE [LARGE SCALE GENOMIC DNA]</scope>
    <source>
        <strain evidence="3">BY38</strain>
    </source>
</reference>
<evidence type="ECO:0000313" key="3">
    <source>
        <dbReference type="EMBL" id="RFT14732.1"/>
    </source>
</evidence>
<dbReference type="InterPro" id="IPR039461">
    <property type="entry name" value="Peptidase_M49"/>
</dbReference>
<dbReference type="PANTHER" id="PTHR23422:SF11">
    <property type="entry name" value="DIPEPTIDYL PEPTIDASE 3"/>
    <property type="match status" value="1"/>
</dbReference>
<dbReference type="EMBL" id="QUAH01000022">
    <property type="protein sequence ID" value="RFT14732.1"/>
    <property type="molecule type" value="Genomic_DNA"/>
</dbReference>
<proteinExistence type="predicted"/>
<dbReference type="GO" id="GO:0046872">
    <property type="term" value="F:metal ion binding"/>
    <property type="evidence" value="ECO:0007669"/>
    <property type="project" value="UniProtKB-KW"/>
</dbReference>